<evidence type="ECO:0000313" key="2">
    <source>
        <dbReference type="EMBL" id="TGD57682.1"/>
    </source>
</evidence>
<organism evidence="2 3">
    <name type="scientific">Flavobacterium humi</name>
    <dbReference type="NCBI Taxonomy" id="2562683"/>
    <lineage>
        <taxon>Bacteria</taxon>
        <taxon>Pseudomonadati</taxon>
        <taxon>Bacteroidota</taxon>
        <taxon>Flavobacteriia</taxon>
        <taxon>Flavobacteriales</taxon>
        <taxon>Flavobacteriaceae</taxon>
        <taxon>Flavobacterium</taxon>
    </lineage>
</organism>
<keyword evidence="3" id="KW-1185">Reference proteome</keyword>
<dbReference type="RefSeq" id="WP_135526722.1">
    <property type="nucleotide sequence ID" value="NZ_SRLH01000005.1"/>
</dbReference>
<dbReference type="EMBL" id="SRLH01000005">
    <property type="protein sequence ID" value="TGD57682.1"/>
    <property type="molecule type" value="Genomic_DNA"/>
</dbReference>
<dbReference type="Proteomes" id="UP000297407">
    <property type="component" value="Unassembled WGS sequence"/>
</dbReference>
<name>A0A4Z0L5L6_9FLAO</name>
<feature type="chain" id="PRO_5021215978" evidence="1">
    <location>
        <begin position="19"/>
        <end position="117"/>
    </location>
</feature>
<proteinExistence type="predicted"/>
<dbReference type="OrthoDB" id="1467310at2"/>
<accession>A0A4Z0L5L6</accession>
<evidence type="ECO:0000256" key="1">
    <source>
        <dbReference type="SAM" id="SignalP"/>
    </source>
</evidence>
<comment type="caution">
    <text evidence="2">The sequence shown here is derived from an EMBL/GenBank/DDBJ whole genome shotgun (WGS) entry which is preliminary data.</text>
</comment>
<sequence length="117" mass="13419">MKKYIILGALVFSGVVFAQNIEPKYEIQGNLVKATYYYDNGQIKQEGFYKDGKVHGKWISYNEVGSKISLGEFTDGAKTGKWFFWNDNSLNEVDYSDSRIAEVKKWSAKTETLVNRN</sequence>
<reference evidence="2 3" key="1">
    <citation type="submission" date="2019-04" db="EMBL/GenBank/DDBJ databases">
        <title>Flavobacterium sp. strain DS2-A Genome sequencing and assembly.</title>
        <authorList>
            <person name="Kim I."/>
        </authorList>
    </citation>
    <scope>NUCLEOTIDE SEQUENCE [LARGE SCALE GENOMIC DNA]</scope>
    <source>
        <strain evidence="2 3">DS2-A</strain>
    </source>
</reference>
<dbReference type="SUPFAM" id="SSF82185">
    <property type="entry name" value="Histone H3 K4-specific methyltransferase SET7/9 N-terminal domain"/>
    <property type="match status" value="1"/>
</dbReference>
<dbReference type="Gene3D" id="2.20.110.10">
    <property type="entry name" value="Histone H3 K4-specific methyltransferase SET7/9 N-terminal domain"/>
    <property type="match status" value="1"/>
</dbReference>
<gene>
    <name evidence="2" type="ORF">E4635_10880</name>
</gene>
<evidence type="ECO:0000313" key="3">
    <source>
        <dbReference type="Proteomes" id="UP000297407"/>
    </source>
</evidence>
<dbReference type="AlphaFoldDB" id="A0A4Z0L5L6"/>
<keyword evidence="1" id="KW-0732">Signal</keyword>
<protein>
    <submittedName>
        <fullName evidence="2">Membrane-binding protein</fullName>
    </submittedName>
</protein>
<feature type="signal peptide" evidence="1">
    <location>
        <begin position="1"/>
        <end position="18"/>
    </location>
</feature>